<gene>
    <name evidence="1" type="ORF">DIC66_00770</name>
</gene>
<protein>
    <submittedName>
        <fullName evidence="1">Uncharacterized protein</fullName>
    </submittedName>
</protein>
<accession>A0A3E1RGG8</accession>
<dbReference type="AlphaFoldDB" id="A0A3E1RGG8"/>
<comment type="caution">
    <text evidence="1">The sequence shown here is derived from an EMBL/GenBank/DDBJ whole genome shotgun (WGS) entry which is preliminary data.</text>
</comment>
<evidence type="ECO:0000313" key="1">
    <source>
        <dbReference type="EMBL" id="RFO98458.1"/>
    </source>
</evidence>
<keyword evidence="2" id="KW-1185">Reference proteome</keyword>
<name>A0A3E1RGG8_9BURK</name>
<sequence length="71" mass="7607">MRYTATYSAEVDLHCNEGTQVVLKTTLISETRGYGYGSTPQGPVSFAFGMPEADAYAFMGRAAPEVPAQTP</sequence>
<dbReference type="EMBL" id="QFZK01000001">
    <property type="protein sequence ID" value="RFO98458.1"/>
    <property type="molecule type" value="Genomic_DNA"/>
</dbReference>
<evidence type="ECO:0000313" key="2">
    <source>
        <dbReference type="Proteomes" id="UP000260665"/>
    </source>
</evidence>
<dbReference type="Proteomes" id="UP000260665">
    <property type="component" value="Unassembled WGS sequence"/>
</dbReference>
<proteinExistence type="predicted"/>
<reference evidence="1 2" key="1">
    <citation type="submission" date="2018-05" db="EMBL/GenBank/DDBJ databases">
        <title>Rhodoferax soyangensis sp.nov., isolated from an oligotrophic freshwater lake.</title>
        <authorList>
            <person name="Park M."/>
        </authorList>
    </citation>
    <scope>NUCLEOTIDE SEQUENCE [LARGE SCALE GENOMIC DNA]</scope>
    <source>
        <strain evidence="1 2">IMCC26218</strain>
    </source>
</reference>
<organism evidence="1 2">
    <name type="scientific">Rhodoferax lacus</name>
    <dbReference type="NCBI Taxonomy" id="2184758"/>
    <lineage>
        <taxon>Bacteria</taxon>
        <taxon>Pseudomonadati</taxon>
        <taxon>Pseudomonadota</taxon>
        <taxon>Betaproteobacteria</taxon>
        <taxon>Burkholderiales</taxon>
        <taxon>Comamonadaceae</taxon>
        <taxon>Rhodoferax</taxon>
    </lineage>
</organism>